<evidence type="ECO:0000256" key="1">
    <source>
        <dbReference type="SAM" id="MobiDB-lite"/>
    </source>
</evidence>
<organism evidence="3 4">
    <name type="scientific">Stenomitos frigidus ULC18</name>
    <dbReference type="NCBI Taxonomy" id="2107698"/>
    <lineage>
        <taxon>Bacteria</taxon>
        <taxon>Bacillati</taxon>
        <taxon>Cyanobacteriota</taxon>
        <taxon>Cyanophyceae</taxon>
        <taxon>Leptolyngbyales</taxon>
        <taxon>Leptolyngbyaceae</taxon>
        <taxon>Stenomitos</taxon>
    </lineage>
</organism>
<comment type="caution">
    <text evidence="3">The sequence shown here is derived from an EMBL/GenBank/DDBJ whole genome shotgun (WGS) entry which is preliminary data.</text>
</comment>
<dbReference type="OrthoDB" id="530924at2"/>
<keyword evidence="2" id="KW-1133">Transmembrane helix</keyword>
<evidence type="ECO:0000313" key="3">
    <source>
        <dbReference type="EMBL" id="PSB24508.1"/>
    </source>
</evidence>
<evidence type="ECO:0000256" key="2">
    <source>
        <dbReference type="SAM" id="Phobius"/>
    </source>
</evidence>
<accession>A0A2T1DVI5</accession>
<keyword evidence="4" id="KW-1185">Reference proteome</keyword>
<proteinExistence type="predicted"/>
<protein>
    <submittedName>
        <fullName evidence="3">Uncharacterized protein</fullName>
    </submittedName>
</protein>
<feature type="region of interest" description="Disordered" evidence="1">
    <location>
        <begin position="1"/>
        <end position="22"/>
    </location>
</feature>
<evidence type="ECO:0000313" key="4">
    <source>
        <dbReference type="Proteomes" id="UP000239576"/>
    </source>
</evidence>
<dbReference type="Proteomes" id="UP000239576">
    <property type="component" value="Unassembled WGS sequence"/>
</dbReference>
<reference evidence="4" key="1">
    <citation type="submission" date="2018-02" db="EMBL/GenBank/DDBJ databases">
        <authorList>
            <person name="Moore K."/>
            <person name="Momper L."/>
        </authorList>
    </citation>
    <scope>NUCLEOTIDE SEQUENCE [LARGE SCALE GENOMIC DNA]</scope>
    <source>
        <strain evidence="4">ULC18</strain>
    </source>
</reference>
<feature type="transmembrane region" description="Helical" evidence="2">
    <location>
        <begin position="47"/>
        <end position="65"/>
    </location>
</feature>
<sequence length="130" mass="14794">MNEEPVFQPGMKVQDTSNARSPQTTLVEQSWLYDKTAPPINTLSNSTLILVPFGLIVLWTIALIVSKLQKKRQRHGSTKEFDQKPHAVPCRHCIFFKNNPYLKCAINPIDALTVNAIDCADYRPQAWDKQ</sequence>
<gene>
    <name evidence="3" type="ORF">C7B82_26075</name>
</gene>
<dbReference type="EMBL" id="PVWK01000142">
    <property type="protein sequence ID" value="PSB24508.1"/>
    <property type="molecule type" value="Genomic_DNA"/>
</dbReference>
<dbReference type="AlphaFoldDB" id="A0A2T1DVI5"/>
<keyword evidence="2" id="KW-0812">Transmembrane</keyword>
<reference evidence="3 4" key="2">
    <citation type="submission" date="2018-03" db="EMBL/GenBank/DDBJ databases">
        <title>The ancient ancestry and fast evolution of plastids.</title>
        <authorList>
            <person name="Moore K.R."/>
            <person name="Magnabosco C."/>
            <person name="Momper L."/>
            <person name="Gold D.A."/>
            <person name="Bosak T."/>
            <person name="Fournier G.P."/>
        </authorList>
    </citation>
    <scope>NUCLEOTIDE SEQUENCE [LARGE SCALE GENOMIC DNA]</scope>
    <source>
        <strain evidence="3 4">ULC18</strain>
    </source>
</reference>
<dbReference type="RefSeq" id="WP_106259691.1">
    <property type="nucleotide sequence ID" value="NZ_CAWNSW010000105.1"/>
</dbReference>
<keyword evidence="2" id="KW-0472">Membrane</keyword>
<name>A0A2T1DVI5_9CYAN</name>